<reference evidence="2 3" key="1">
    <citation type="submission" date="2014-07" db="EMBL/GenBank/DDBJ databases">
        <title>Expanding our view of genomic diversity in Candidatus Accumulibacter clades.</title>
        <authorList>
            <person name="Skennerton C.T."/>
            <person name="Barr J.J."/>
            <person name="Slater F.R."/>
            <person name="Bond P.L."/>
            <person name="Tyson G.W."/>
        </authorList>
    </citation>
    <scope>NUCLEOTIDE SEQUENCE [LARGE SCALE GENOMIC DNA]</scope>
    <source>
        <strain evidence="3">SK-01</strain>
    </source>
</reference>
<dbReference type="AlphaFoldDB" id="A0A084XXY9"/>
<dbReference type="STRING" id="1457154.CAPSK01_003251"/>
<protein>
    <submittedName>
        <fullName evidence="2">Uncharacterized protein</fullName>
    </submittedName>
</protein>
<feature type="compositionally biased region" description="Low complexity" evidence="1">
    <location>
        <begin position="57"/>
        <end position="68"/>
    </location>
</feature>
<proteinExistence type="predicted"/>
<name>A0A084XXY9_9PROT</name>
<evidence type="ECO:0000313" key="3">
    <source>
        <dbReference type="Proteomes" id="UP000019812"/>
    </source>
</evidence>
<dbReference type="Proteomes" id="UP000019812">
    <property type="component" value="Unassembled WGS sequence"/>
</dbReference>
<organism evidence="2 3">
    <name type="scientific">Candidatus Accumulibacter vicinus</name>
    <dbReference type="NCBI Taxonomy" id="2954382"/>
    <lineage>
        <taxon>Bacteria</taxon>
        <taxon>Pseudomonadati</taxon>
        <taxon>Pseudomonadota</taxon>
        <taxon>Betaproteobacteria</taxon>
        <taxon>Candidatus Accumulibacter</taxon>
    </lineage>
</organism>
<evidence type="ECO:0000256" key="1">
    <source>
        <dbReference type="SAM" id="MobiDB-lite"/>
    </source>
</evidence>
<gene>
    <name evidence="2" type="ORF">CAPSK01_003251</name>
</gene>
<sequence length="74" mass="7987">MIASPAARLVLREDMTIYQAPSQKEQLLAAPGTNESLGRYRDMPPFARGGGVITDVNASPSNKAKASAWPRPDF</sequence>
<evidence type="ECO:0000313" key="2">
    <source>
        <dbReference type="EMBL" id="KFB67333.1"/>
    </source>
</evidence>
<dbReference type="EMBL" id="JDSS02000030">
    <property type="protein sequence ID" value="KFB67333.1"/>
    <property type="molecule type" value="Genomic_DNA"/>
</dbReference>
<dbReference type="RefSeq" id="WP_034927942.1">
    <property type="nucleotide sequence ID" value="NZ_JDSS02000030.1"/>
</dbReference>
<comment type="caution">
    <text evidence="2">The sequence shown here is derived from an EMBL/GenBank/DDBJ whole genome shotgun (WGS) entry which is preliminary data.</text>
</comment>
<accession>A0A084XXY9</accession>
<feature type="region of interest" description="Disordered" evidence="1">
    <location>
        <begin position="51"/>
        <end position="74"/>
    </location>
</feature>